<name>A0A699IYF7_TANCI</name>
<sequence length="392" mass="43122">MSDASSAVTYTFVYTDSEPWRYYGEESDEAGSPGVIVYEYDGLPMQLVTPPSLDYVPGPEHPPSPDYYPVLSTHPHLLRYHILCGSEDPDEDPEDDHADYPADGGDGDDEPSDDDDDDNDTDDEDEEPVEDEEDNEEEEARKTVRLEPSMSVSIEACIARHAALLSPPLPVPSPPLPFPSPLTTSSTDTGAPLGYRVAGIRMRALLPSTSRVTDIPEADVPPRKRACLTTLALRFEVEKSSTASAARQPGPIEFDLRRYRVEQAGYGITDTWDEIVNTLMEIAPTTLEGAQDDRALLRARVNTLFRDRPDHCRTTMLLDREVMYAREAWAGSKDRSAAITAHVRILEAHVAALIAQTSSLLTQLTTALGRIEILKARDPEPQEGPTEAGSSC</sequence>
<feature type="compositionally biased region" description="Acidic residues" evidence="1">
    <location>
        <begin position="105"/>
        <end position="138"/>
    </location>
</feature>
<evidence type="ECO:0000256" key="1">
    <source>
        <dbReference type="SAM" id="MobiDB-lite"/>
    </source>
</evidence>
<evidence type="ECO:0000313" key="2">
    <source>
        <dbReference type="EMBL" id="GEZ96685.1"/>
    </source>
</evidence>
<dbReference type="AlphaFoldDB" id="A0A699IYF7"/>
<gene>
    <name evidence="2" type="ORF">Tci_568658</name>
</gene>
<feature type="region of interest" description="Disordered" evidence="1">
    <location>
        <begin position="84"/>
        <end position="147"/>
    </location>
</feature>
<dbReference type="EMBL" id="BKCJ010348897">
    <property type="protein sequence ID" value="GEZ96685.1"/>
    <property type="molecule type" value="Genomic_DNA"/>
</dbReference>
<organism evidence="2">
    <name type="scientific">Tanacetum cinerariifolium</name>
    <name type="common">Dalmatian daisy</name>
    <name type="synonym">Chrysanthemum cinerariifolium</name>
    <dbReference type="NCBI Taxonomy" id="118510"/>
    <lineage>
        <taxon>Eukaryota</taxon>
        <taxon>Viridiplantae</taxon>
        <taxon>Streptophyta</taxon>
        <taxon>Embryophyta</taxon>
        <taxon>Tracheophyta</taxon>
        <taxon>Spermatophyta</taxon>
        <taxon>Magnoliopsida</taxon>
        <taxon>eudicotyledons</taxon>
        <taxon>Gunneridae</taxon>
        <taxon>Pentapetalae</taxon>
        <taxon>asterids</taxon>
        <taxon>campanulids</taxon>
        <taxon>Asterales</taxon>
        <taxon>Asteraceae</taxon>
        <taxon>Asteroideae</taxon>
        <taxon>Anthemideae</taxon>
        <taxon>Anthemidinae</taxon>
        <taxon>Tanacetum</taxon>
    </lineage>
</organism>
<protein>
    <submittedName>
        <fullName evidence="2">Uncharacterized protein</fullName>
    </submittedName>
</protein>
<proteinExistence type="predicted"/>
<reference evidence="2" key="1">
    <citation type="journal article" date="2019" name="Sci. Rep.">
        <title>Draft genome of Tanacetum cinerariifolium, the natural source of mosquito coil.</title>
        <authorList>
            <person name="Yamashiro T."/>
            <person name="Shiraishi A."/>
            <person name="Satake H."/>
            <person name="Nakayama K."/>
        </authorList>
    </citation>
    <scope>NUCLEOTIDE SEQUENCE</scope>
</reference>
<accession>A0A699IYF7</accession>
<feature type="compositionally biased region" description="Acidic residues" evidence="1">
    <location>
        <begin position="87"/>
        <end position="97"/>
    </location>
</feature>
<comment type="caution">
    <text evidence="2">The sequence shown here is derived from an EMBL/GenBank/DDBJ whole genome shotgun (WGS) entry which is preliminary data.</text>
</comment>